<dbReference type="RefSeq" id="WP_120107092.1">
    <property type="nucleotide sequence ID" value="NZ_QXQB01000001.1"/>
</dbReference>
<keyword evidence="1" id="KW-0175">Coiled coil</keyword>
<keyword evidence="2" id="KW-0472">Membrane</keyword>
<accession>A0A3A6PRX8</accession>
<dbReference type="Proteomes" id="UP000267798">
    <property type="component" value="Unassembled WGS sequence"/>
</dbReference>
<organism evidence="3 4">
    <name type="scientific">Paenibacillus pinisoli</name>
    <dbReference type="NCBI Taxonomy" id="1276110"/>
    <lineage>
        <taxon>Bacteria</taxon>
        <taxon>Bacillati</taxon>
        <taxon>Bacillota</taxon>
        <taxon>Bacilli</taxon>
        <taxon>Bacillales</taxon>
        <taxon>Paenibacillaceae</taxon>
        <taxon>Paenibacillus</taxon>
    </lineage>
</organism>
<dbReference type="AlphaFoldDB" id="A0A3A6PRX8"/>
<evidence type="ECO:0000256" key="1">
    <source>
        <dbReference type="SAM" id="Coils"/>
    </source>
</evidence>
<reference evidence="3 4" key="1">
    <citation type="submission" date="2018-09" db="EMBL/GenBank/DDBJ databases">
        <title>Paenibacillus aracenensis nov. sp. isolated from a cave in southern Spain.</title>
        <authorList>
            <person name="Jurado V."/>
            <person name="Gutierrez-Patricio S."/>
            <person name="Gonzalez-Pimentel J.L."/>
            <person name="Miller A.Z."/>
            <person name="Laiz L."/>
            <person name="Saiz-Jimenez C."/>
        </authorList>
    </citation>
    <scope>NUCLEOTIDE SEQUENCE [LARGE SCALE GENOMIC DNA]</scope>
    <source>
        <strain evidence="3 4">JCM 19203</strain>
    </source>
</reference>
<protein>
    <submittedName>
        <fullName evidence="3">Uncharacterized protein</fullName>
    </submittedName>
</protein>
<keyword evidence="2" id="KW-1133">Transmembrane helix</keyword>
<dbReference type="EMBL" id="QXQB01000001">
    <property type="protein sequence ID" value="RJX41009.1"/>
    <property type="molecule type" value="Genomic_DNA"/>
</dbReference>
<proteinExistence type="predicted"/>
<feature type="transmembrane region" description="Helical" evidence="2">
    <location>
        <begin position="36"/>
        <end position="57"/>
    </location>
</feature>
<name>A0A3A6PRX8_9BACL</name>
<keyword evidence="2" id="KW-0812">Transmembrane</keyword>
<feature type="coiled-coil region" evidence="1">
    <location>
        <begin position="1"/>
        <end position="28"/>
    </location>
</feature>
<gene>
    <name evidence="3" type="ORF">D3P09_03060</name>
</gene>
<comment type="caution">
    <text evidence="3">The sequence shown here is derived from an EMBL/GenBank/DDBJ whole genome shotgun (WGS) entry which is preliminary data.</text>
</comment>
<evidence type="ECO:0000313" key="4">
    <source>
        <dbReference type="Proteomes" id="UP000267798"/>
    </source>
</evidence>
<keyword evidence="4" id="KW-1185">Reference proteome</keyword>
<sequence length="59" mass="7187">MTDEERDIQELRRQIHVLEKRIENLKSKSRSPGQNFWLAFFIVIMIVLFSIGVIRYFKF</sequence>
<evidence type="ECO:0000313" key="3">
    <source>
        <dbReference type="EMBL" id="RJX41009.1"/>
    </source>
</evidence>
<evidence type="ECO:0000256" key="2">
    <source>
        <dbReference type="SAM" id="Phobius"/>
    </source>
</evidence>